<dbReference type="AlphaFoldDB" id="A0A1J7JBV8"/>
<feature type="region of interest" description="Disordered" evidence="1">
    <location>
        <begin position="560"/>
        <end position="585"/>
    </location>
</feature>
<dbReference type="InterPro" id="IPR010730">
    <property type="entry name" value="HET"/>
</dbReference>
<feature type="domain" description="Heterokaryon incompatibility" evidence="2">
    <location>
        <begin position="189"/>
        <end position="374"/>
    </location>
</feature>
<accession>A0A1J7JBV8</accession>
<evidence type="ECO:0000313" key="3">
    <source>
        <dbReference type="EMBL" id="OIW26732.1"/>
    </source>
</evidence>
<dbReference type="Proteomes" id="UP000182658">
    <property type="component" value="Unassembled WGS sequence"/>
</dbReference>
<reference evidence="3 4" key="1">
    <citation type="submission" date="2016-10" db="EMBL/GenBank/DDBJ databases">
        <title>Draft genome sequence of Coniochaeta ligniaria NRRL30616, a lignocellulolytic fungus for bioabatement of inhibitors in plant biomass hydrolysates.</title>
        <authorList>
            <consortium name="DOE Joint Genome Institute"/>
            <person name="Jimenez D.J."/>
            <person name="Hector R.E."/>
            <person name="Riley R."/>
            <person name="Sun H."/>
            <person name="Grigoriev I.V."/>
            <person name="Van Elsas J.D."/>
            <person name="Nichols N.N."/>
        </authorList>
    </citation>
    <scope>NUCLEOTIDE SEQUENCE [LARGE SCALE GENOMIC DNA]</scope>
    <source>
        <strain evidence="3 4">NRRL 30616</strain>
    </source>
</reference>
<sequence length="694" mass="78723">METDLCLSCHEVTFAMLMTGFERSQDYSQTRAASDQGCRLCGLAMDAYANQICVNRECDKIHDSPLLWRISGSGPGVREGMFKLDYRHFGPQLYVSVPEESSLFQDGIITCREAQAADSPRNLRLLRSWLQDCRSTHGECRHGSYSGNEFDDTTPAVTLPFRVIDVGTAHNKSDPPRLLSTHYKSTGRYLTLSHCWGKVKPPQTTKATREAWHTALPWDQLPKTFQDAIRLTRELGERFLWIDSLCIVQDDPAEVGAQIQLMGIIFEGSYCTIAAVDAKGADGSLAVDRGLFLSKPASILTARLRLKSGLSELQQIRPNETDNVQNARVWMEEKEHDSPNQVYEVVLQNNTQFGRLSSFLQSRAWHSRGWVFQERQLSRRCIFFTEDGLGWRCNQYWETEQTGAPERRVPATSYDLETTTAVGNYTYDVIYRLRMEWQGSVEDYSEGKLTYISDKDKALKGLEERLSARFDAVFRYGILDFRPAREVLHQQLLWLPKASRGSSLKNSPDFSCPTWSWMIIDGPVRWSSTVLLTLPEVLGQVHFDQPAAGQMQKLHISGRGRTVSLGPSFRKDLNRSDEQSKQVPEPHISWLDAVDAGTNRLMSGDGKEMIGWAALDTTDEPGQVIAVPLMQYFRLDDEEEPMCVDFLALVKIEEQNSLPPPSGQDQYYRVGRGRVIKDAHVWLENCEPFSFVVV</sequence>
<name>A0A1J7JBV8_9PEZI</name>
<evidence type="ECO:0000259" key="2">
    <source>
        <dbReference type="Pfam" id="PF06985"/>
    </source>
</evidence>
<proteinExistence type="predicted"/>
<dbReference type="STRING" id="1408157.A0A1J7JBV8"/>
<evidence type="ECO:0000313" key="4">
    <source>
        <dbReference type="Proteomes" id="UP000182658"/>
    </source>
</evidence>
<dbReference type="InParanoid" id="A0A1J7JBV8"/>
<dbReference type="Pfam" id="PF06985">
    <property type="entry name" value="HET"/>
    <property type="match status" value="1"/>
</dbReference>
<dbReference type="OrthoDB" id="5362512at2759"/>
<evidence type="ECO:0000256" key="1">
    <source>
        <dbReference type="SAM" id="MobiDB-lite"/>
    </source>
</evidence>
<dbReference type="EMBL" id="KV875100">
    <property type="protein sequence ID" value="OIW26732.1"/>
    <property type="molecule type" value="Genomic_DNA"/>
</dbReference>
<feature type="compositionally biased region" description="Basic and acidic residues" evidence="1">
    <location>
        <begin position="569"/>
        <end position="580"/>
    </location>
</feature>
<protein>
    <submittedName>
        <fullName evidence="3">HET-domain-containing protein</fullName>
    </submittedName>
</protein>
<dbReference type="PANTHER" id="PTHR33112:SF12">
    <property type="entry name" value="HETEROKARYON INCOMPATIBILITY DOMAIN-CONTAINING PROTEIN"/>
    <property type="match status" value="1"/>
</dbReference>
<keyword evidence="4" id="KW-1185">Reference proteome</keyword>
<gene>
    <name evidence="3" type="ORF">CONLIGDRAFT_663072</name>
</gene>
<organism evidence="3 4">
    <name type="scientific">Coniochaeta ligniaria NRRL 30616</name>
    <dbReference type="NCBI Taxonomy" id="1408157"/>
    <lineage>
        <taxon>Eukaryota</taxon>
        <taxon>Fungi</taxon>
        <taxon>Dikarya</taxon>
        <taxon>Ascomycota</taxon>
        <taxon>Pezizomycotina</taxon>
        <taxon>Sordariomycetes</taxon>
        <taxon>Sordariomycetidae</taxon>
        <taxon>Coniochaetales</taxon>
        <taxon>Coniochaetaceae</taxon>
        <taxon>Coniochaeta</taxon>
    </lineage>
</organism>
<dbReference type="PANTHER" id="PTHR33112">
    <property type="entry name" value="DOMAIN PROTEIN, PUTATIVE-RELATED"/>
    <property type="match status" value="1"/>
</dbReference>